<evidence type="ECO:0000256" key="8">
    <source>
        <dbReference type="SAM" id="MobiDB-lite"/>
    </source>
</evidence>
<dbReference type="GeneTree" id="ENSGT00390000006932"/>
<sequence length="591" mass="67108">SLKSQQGLLVDFSAFPQRFIDLLEQCISEQEKELPRFLLQLIISSPVLDQLPASLNVVETNPFKHLTHLSLKLLPGNDSEVKKYLAVCLKNLKAEKSMLEEQLHFTKEDLSKRLNLTQQALTEKSKELDKLQNEWTSHTSLITNQHTQEITAEREKALQIQTQWQLQYEQQKREMEAIHSTAVQHLERRVTELEAMNKDLTERKYKSESSIRELKAKVTALEEDYQRAKQEVLSLRRENSTLDVECHDKEKLLNQLRTRAAVLEQEVKDKEQVVTRTNDVFESTQEHKKQLEESLEQKQLQIGKLEATVKSLSEELLKANEIIKKLQGDMKKLVEKMKLRNAVTMQQEKLLGEREQSLQKERHDHSNVKQALKQKEEEAFKLQEQLDATVQKLEESKQLLKTNENVISWLNKQLNESKTALMQGVSGPHKIPTSVPSSTLPKFTAVQNNQQQPVCSTPFPAAAMPLYAPSALASDNYCKIFVPSLRMNTPSLRPILQVHFGLQPSNSAKMPAPDTRPGPSTSTPVVPPSSNDPPGLDMKYLQKKEGSVSVRVQKSTNVPSTVPTRSLLPKQGNPAVISAYFPGQQPRPPAS</sequence>
<keyword evidence="5" id="KW-0206">Cytoskeleton</keyword>
<dbReference type="InterPro" id="IPR032396">
    <property type="entry name" value="SAS-6_N"/>
</dbReference>
<evidence type="ECO:0000256" key="5">
    <source>
        <dbReference type="ARBA" id="ARBA00023212"/>
    </source>
</evidence>
<dbReference type="EMBL" id="AFYH01124857">
    <property type="status" value="NOT_ANNOTATED_CDS"/>
    <property type="molecule type" value="Genomic_DNA"/>
</dbReference>
<name>H2ZWA0_LATCH</name>
<keyword evidence="3" id="KW-0963">Cytoplasm</keyword>
<dbReference type="GO" id="GO:0007099">
    <property type="term" value="P:centriole replication"/>
    <property type="evidence" value="ECO:0007669"/>
    <property type="project" value="TreeGrafter"/>
</dbReference>
<dbReference type="STRING" id="7897.ENSLACP00000001671"/>
<dbReference type="AlphaFoldDB" id="H2ZWA0"/>
<dbReference type="GO" id="GO:0005813">
    <property type="term" value="C:centrosome"/>
    <property type="evidence" value="ECO:0007669"/>
    <property type="project" value="UniProtKB-SubCell"/>
</dbReference>
<evidence type="ECO:0000256" key="6">
    <source>
        <dbReference type="ARBA" id="ARBA00023306"/>
    </source>
</evidence>
<reference evidence="12" key="1">
    <citation type="submission" date="2011-08" db="EMBL/GenBank/DDBJ databases">
        <title>The draft genome of Latimeria chalumnae.</title>
        <authorList>
            <person name="Di Palma F."/>
            <person name="Alfoldi J."/>
            <person name="Johnson J."/>
            <person name="Berlin A."/>
            <person name="Gnerre S."/>
            <person name="Jaffe D."/>
            <person name="MacCallum I."/>
            <person name="Young S."/>
            <person name="Walker B.J."/>
            <person name="Lander E."/>
            <person name="Lindblad-Toh K."/>
        </authorList>
    </citation>
    <scope>NUCLEOTIDE SEQUENCE [LARGE SCALE GENOMIC DNA]</scope>
    <source>
        <strain evidence="12">Wild caught</strain>
    </source>
</reference>
<dbReference type="Proteomes" id="UP000008672">
    <property type="component" value="Unassembled WGS sequence"/>
</dbReference>
<dbReference type="InterPro" id="IPR038558">
    <property type="entry name" value="SAS-6_N_sf"/>
</dbReference>
<dbReference type="InParanoid" id="H2ZWA0"/>
<dbReference type="eggNOG" id="ENOG502QQ4W">
    <property type="taxonomic scope" value="Eukaryota"/>
</dbReference>
<dbReference type="CDD" id="cd10142">
    <property type="entry name" value="HD_SAS6_N"/>
    <property type="match status" value="1"/>
</dbReference>
<evidence type="ECO:0000256" key="2">
    <source>
        <dbReference type="ARBA" id="ARBA00020407"/>
    </source>
</evidence>
<feature type="coiled-coil region" evidence="7">
    <location>
        <begin position="183"/>
        <end position="403"/>
    </location>
</feature>
<reference evidence="11" key="3">
    <citation type="submission" date="2025-09" db="UniProtKB">
        <authorList>
            <consortium name="Ensembl"/>
        </authorList>
    </citation>
    <scope>IDENTIFICATION</scope>
</reference>
<dbReference type="EMBL" id="AFYH01124855">
    <property type="status" value="NOT_ANNOTATED_CDS"/>
    <property type="molecule type" value="Genomic_DNA"/>
</dbReference>
<evidence type="ECO:0000259" key="9">
    <source>
        <dbReference type="Pfam" id="PF16531"/>
    </source>
</evidence>
<proteinExistence type="predicted"/>
<keyword evidence="4 7" id="KW-0175">Coiled coil</keyword>
<dbReference type="Gene3D" id="2.170.210.20">
    <property type="entry name" value="Spindle assembly abnormal protein 6, N-terminal domain"/>
    <property type="match status" value="1"/>
</dbReference>
<dbReference type="Pfam" id="PF16531">
    <property type="entry name" value="SAS-6_N"/>
    <property type="match status" value="1"/>
</dbReference>
<keyword evidence="12" id="KW-1185">Reference proteome</keyword>
<dbReference type="Pfam" id="PF18594">
    <property type="entry name" value="Sas6_CC"/>
    <property type="match status" value="1"/>
</dbReference>
<evidence type="ECO:0000256" key="7">
    <source>
        <dbReference type="SAM" id="Coils"/>
    </source>
</evidence>
<dbReference type="Bgee" id="ENSLACG00000001495">
    <property type="expression patterns" value="Expressed in pelvic fin"/>
</dbReference>
<dbReference type="HOGENOM" id="CLU_018291_1_0_1"/>
<dbReference type="Ensembl" id="ENSLACT00000001684.1">
    <property type="protein sequence ID" value="ENSLACP00000001671.1"/>
    <property type="gene ID" value="ENSLACG00000001495.1"/>
</dbReference>
<accession>H2ZWA0</accession>
<dbReference type="PANTHER" id="PTHR44281">
    <property type="entry name" value="SPINDLE ASSEMBLY ABNORMAL PROTEIN 6 HOMOLOG"/>
    <property type="match status" value="1"/>
</dbReference>
<organism evidence="11 12">
    <name type="scientific">Latimeria chalumnae</name>
    <name type="common">Coelacanth</name>
    <dbReference type="NCBI Taxonomy" id="7897"/>
    <lineage>
        <taxon>Eukaryota</taxon>
        <taxon>Metazoa</taxon>
        <taxon>Chordata</taxon>
        <taxon>Craniata</taxon>
        <taxon>Vertebrata</taxon>
        <taxon>Euteleostomi</taxon>
        <taxon>Coelacanthiformes</taxon>
        <taxon>Coelacanthidae</taxon>
        <taxon>Latimeria</taxon>
    </lineage>
</organism>
<dbReference type="InterPro" id="IPR041513">
    <property type="entry name" value="SAS6_CC"/>
</dbReference>
<gene>
    <name evidence="11" type="primary">LOC102363417</name>
</gene>
<evidence type="ECO:0000256" key="4">
    <source>
        <dbReference type="ARBA" id="ARBA00023054"/>
    </source>
</evidence>
<dbReference type="GO" id="GO:0005814">
    <property type="term" value="C:centriole"/>
    <property type="evidence" value="ECO:0007669"/>
    <property type="project" value="TreeGrafter"/>
</dbReference>
<feature type="domain" description="Spindle assembly abnormal protein 6 N-terminal" evidence="9">
    <location>
        <begin position="1"/>
        <end position="73"/>
    </location>
</feature>
<comment type="subcellular location">
    <subcellularLocation>
        <location evidence="1">Cytoplasm</location>
        <location evidence="1">Cytoskeleton</location>
        <location evidence="1">Microtubule organizing center</location>
        <location evidence="1">Centrosome</location>
    </subcellularLocation>
</comment>
<reference evidence="11" key="2">
    <citation type="submission" date="2025-08" db="UniProtKB">
        <authorList>
            <consortium name="Ensembl"/>
        </authorList>
    </citation>
    <scope>IDENTIFICATION</scope>
</reference>
<evidence type="ECO:0000256" key="3">
    <source>
        <dbReference type="ARBA" id="ARBA00022490"/>
    </source>
</evidence>
<protein>
    <recommendedName>
        <fullName evidence="2">Spindle assembly abnormal protein 6 homolog</fullName>
    </recommendedName>
</protein>
<evidence type="ECO:0000256" key="1">
    <source>
        <dbReference type="ARBA" id="ARBA00004300"/>
    </source>
</evidence>
<feature type="domain" description="SAS-6 coiled-coil" evidence="10">
    <location>
        <begin position="78"/>
        <end position="107"/>
    </location>
</feature>
<evidence type="ECO:0000259" key="10">
    <source>
        <dbReference type="Pfam" id="PF18594"/>
    </source>
</evidence>
<keyword evidence="6" id="KW-0131">Cell cycle</keyword>
<dbReference type="PANTHER" id="PTHR44281:SF5">
    <property type="entry name" value="SPINDLE ASSEMBLY ABNORMAL PROTEIN 6 HOMOLOG"/>
    <property type="match status" value="1"/>
</dbReference>
<feature type="compositionally biased region" description="Polar residues" evidence="8">
    <location>
        <begin position="550"/>
        <end position="564"/>
    </location>
</feature>
<dbReference type="EMBL" id="AFYH01124856">
    <property type="status" value="NOT_ANNOTATED_CDS"/>
    <property type="molecule type" value="Genomic_DNA"/>
</dbReference>
<dbReference type="OMA" id="TEWNARM"/>
<evidence type="ECO:0000313" key="11">
    <source>
        <dbReference type="Ensembl" id="ENSLACP00000001671.1"/>
    </source>
</evidence>
<dbReference type="EMBL" id="AFYH01124854">
    <property type="status" value="NOT_ANNOTATED_CDS"/>
    <property type="molecule type" value="Genomic_DNA"/>
</dbReference>
<feature type="region of interest" description="Disordered" evidence="8">
    <location>
        <begin position="504"/>
        <end position="591"/>
    </location>
</feature>
<feature type="coiled-coil region" evidence="7">
    <location>
        <begin position="89"/>
        <end position="134"/>
    </location>
</feature>
<evidence type="ECO:0000313" key="12">
    <source>
        <dbReference type="Proteomes" id="UP000008672"/>
    </source>
</evidence>